<feature type="compositionally biased region" description="Low complexity" evidence="6">
    <location>
        <begin position="689"/>
        <end position="700"/>
    </location>
</feature>
<feature type="transmembrane region" description="Helical" evidence="7">
    <location>
        <begin position="978"/>
        <end position="997"/>
    </location>
</feature>
<comment type="subcellular location">
    <subcellularLocation>
        <location evidence="1">Membrane</location>
        <topology evidence="1">Multi-pass membrane protein</topology>
    </subcellularLocation>
</comment>
<feature type="region of interest" description="Disordered" evidence="6">
    <location>
        <begin position="681"/>
        <end position="776"/>
    </location>
</feature>
<keyword evidence="2" id="KW-0813">Transport</keyword>
<sequence>MVAPFQDKKYTDKLPWQQVLSLSSANFSQAVMLTTPFTVGVFMVRDFQAARYGGREDAVDEQVVGRLTGLLAGIFSFSSFLTAYAWGCASNYIGRKPVIVLGNAVSFVSMLWFGMSGSYANALAARAFGGFFNGILGAWKCMIGESTDVLLQGKFFGYMSLAWGLGCIAGPALGGAFSRPCSRLPYLTLCGDGQLLRARPYFLACAVGGLTILGALLLSVFMLEETLPKAMMDKSLMASLRRRRERRRLLHPAEEEEDANFESDLESESSLDLGSSAAGACVKSPQKGQSGSVARKQRRWGRWGRRQEPVAGVLAPGEGVDADVENGKQPALAAANRARTEERAKLLSAHTERSHDYSSCPHGRGHHGRQPRATFAGKPPCTTSARRQDPGLPSDTDVDSDANSETASACRGAVIRASSCGGGATDSEDCNPCRRRLHHRHCIAAANSRTPLMMRLQGLLRLASRTYIGINPFTGSSRRRSKASNAVVESTGAAAARTASPAETDIELLRCRKPNCDVNHSSETSPETGGWSKAEEILGGELEGEGVKRSCLGTCSVQDRNCHGCSGGHGKAQAADEEAAGGTTNAISAAAAPAAAAPIAAIAMPEESGHDMLQASAPPQPLASGVTSESPGITGTGGIGGRGGSCEEAETDMAVHISTCNDSVRNSYGGSAAGVALARSPARTRGLDAPPSEWASPAAEQHPGVHDERREGPMTGREPRQDAQPEDHLGLTLPASRESCRANRAGGTCDGVSKDDGKQSSGCSRESRDEARGAGGRMVECSLLSATSLPADAPYPHGPSAVAAPSPSSGSRMSNARGEYCERGSMTSKSGHSGAGDVSVLSALATLPEDSSLHGAMAFPAAEHGGGRSGALAARDGLGCVKQPDGRLLASEGDDTALPGEGSDMRQVDQLDVDVAVAVVEGEEPKRLLPWFRHPQVVLTVLGYGATALIFCAIDEVFPIFASAPRTSSGLGMREEQIAPPLMFFGAVLMPYSLYVYPPLQRRVGTLRLTRMGLAASVMTCILIPLVADLWTASAIFAQVFLYFAMVVKAFAQCNAFTGSIIAVNAAPSQEQLGAVNGVGQTLAALVRGVGPALGGLLWAVSLGLHSAGQQFLTFGLIAVVAAANFGLYGFVRLPNMR</sequence>
<evidence type="ECO:0000256" key="1">
    <source>
        <dbReference type="ARBA" id="ARBA00004141"/>
    </source>
</evidence>
<dbReference type="SUPFAM" id="SSF103473">
    <property type="entry name" value="MFS general substrate transporter"/>
    <property type="match status" value="2"/>
</dbReference>
<feature type="transmembrane region" description="Helical" evidence="7">
    <location>
        <begin position="1040"/>
        <end position="1064"/>
    </location>
</feature>
<keyword evidence="5 7" id="KW-0472">Membrane</keyword>
<feature type="compositionally biased region" description="Low complexity" evidence="6">
    <location>
        <begin position="798"/>
        <end position="811"/>
    </location>
</feature>
<dbReference type="PRINTS" id="PR01035">
    <property type="entry name" value="TCRTETA"/>
</dbReference>
<dbReference type="PANTHER" id="PTHR23504:SF117">
    <property type="entry name" value="MAJOR FACILITATOR SUPERFAMILY PROTEIN"/>
    <property type="match status" value="1"/>
</dbReference>
<feature type="compositionally biased region" description="Basic and acidic residues" evidence="6">
    <location>
        <begin position="703"/>
        <end position="729"/>
    </location>
</feature>
<dbReference type="EMBL" id="BSDZ01000003">
    <property type="protein sequence ID" value="GLI58932.1"/>
    <property type="molecule type" value="Genomic_DNA"/>
</dbReference>
<feature type="region of interest" description="Disordered" evidence="6">
    <location>
        <begin position="276"/>
        <end position="325"/>
    </location>
</feature>
<evidence type="ECO:0000313" key="8">
    <source>
        <dbReference type="EMBL" id="GLI58932.1"/>
    </source>
</evidence>
<evidence type="ECO:0008006" key="10">
    <source>
        <dbReference type="Google" id="ProtNLM"/>
    </source>
</evidence>
<gene>
    <name evidence="8" type="ORF">VaNZ11_000718</name>
</gene>
<dbReference type="PANTHER" id="PTHR23504">
    <property type="entry name" value="MAJOR FACILITATOR SUPERFAMILY DOMAIN-CONTAINING PROTEIN 10"/>
    <property type="match status" value="1"/>
</dbReference>
<feature type="transmembrane region" description="Helical" evidence="7">
    <location>
        <begin position="1112"/>
        <end position="1132"/>
    </location>
</feature>
<feature type="compositionally biased region" description="Basic and acidic residues" evidence="6">
    <location>
        <begin position="347"/>
        <end position="356"/>
    </location>
</feature>
<dbReference type="InterPro" id="IPR036259">
    <property type="entry name" value="MFS_trans_sf"/>
</dbReference>
<feature type="transmembrane region" description="Helical" evidence="7">
    <location>
        <begin position="1085"/>
        <end position="1106"/>
    </location>
</feature>
<evidence type="ECO:0000256" key="6">
    <source>
        <dbReference type="SAM" id="MobiDB-lite"/>
    </source>
</evidence>
<feature type="region of interest" description="Disordered" evidence="6">
    <location>
        <begin position="616"/>
        <end position="646"/>
    </location>
</feature>
<reference evidence="8 9" key="1">
    <citation type="journal article" date="2023" name="IScience">
        <title>Expanded male sex-determining region conserved during the evolution of homothallism in the green alga Volvox.</title>
        <authorList>
            <person name="Yamamoto K."/>
            <person name="Matsuzaki R."/>
            <person name="Mahakham W."/>
            <person name="Heman W."/>
            <person name="Sekimoto H."/>
            <person name="Kawachi M."/>
            <person name="Minakuchi Y."/>
            <person name="Toyoda A."/>
            <person name="Nozaki H."/>
        </authorList>
    </citation>
    <scope>NUCLEOTIDE SEQUENCE [LARGE SCALE GENOMIC DNA]</scope>
    <source>
        <strain evidence="8 9">NIES-4468</strain>
    </source>
</reference>
<feature type="transmembrane region" description="Helical" evidence="7">
    <location>
        <begin position="201"/>
        <end position="223"/>
    </location>
</feature>
<evidence type="ECO:0000313" key="9">
    <source>
        <dbReference type="Proteomes" id="UP001165090"/>
    </source>
</evidence>
<feature type="region of interest" description="Disordered" evidence="6">
    <location>
        <begin position="347"/>
        <end position="403"/>
    </location>
</feature>
<dbReference type="InterPro" id="IPR011701">
    <property type="entry name" value="MFS"/>
</dbReference>
<feature type="transmembrane region" description="Helical" evidence="7">
    <location>
        <begin position="1009"/>
        <end position="1028"/>
    </location>
</feature>
<keyword evidence="4 7" id="KW-1133">Transmembrane helix</keyword>
<keyword evidence="3 7" id="KW-0812">Transmembrane</keyword>
<feature type="transmembrane region" description="Helical" evidence="7">
    <location>
        <begin position="98"/>
        <end position="117"/>
    </location>
</feature>
<keyword evidence="9" id="KW-1185">Reference proteome</keyword>
<organism evidence="8 9">
    <name type="scientific">Volvox africanus</name>
    <dbReference type="NCBI Taxonomy" id="51714"/>
    <lineage>
        <taxon>Eukaryota</taxon>
        <taxon>Viridiplantae</taxon>
        <taxon>Chlorophyta</taxon>
        <taxon>core chlorophytes</taxon>
        <taxon>Chlorophyceae</taxon>
        <taxon>CS clade</taxon>
        <taxon>Chlamydomonadales</taxon>
        <taxon>Volvocaceae</taxon>
        <taxon>Volvox</taxon>
    </lineage>
</organism>
<proteinExistence type="predicted"/>
<accession>A0ABQ5RMY7</accession>
<evidence type="ECO:0000256" key="7">
    <source>
        <dbReference type="SAM" id="Phobius"/>
    </source>
</evidence>
<protein>
    <recommendedName>
        <fullName evidence="10">Major facilitator superfamily (MFS) profile domain-containing protein</fullName>
    </recommendedName>
</protein>
<feature type="region of interest" description="Disordered" evidence="6">
    <location>
        <begin position="796"/>
        <end position="834"/>
    </location>
</feature>
<feature type="compositionally biased region" description="Gly residues" evidence="6">
    <location>
        <begin position="634"/>
        <end position="644"/>
    </location>
</feature>
<comment type="caution">
    <text evidence="8">The sequence shown here is derived from an EMBL/GenBank/DDBJ whole genome shotgun (WGS) entry which is preliminary data.</text>
</comment>
<dbReference type="InterPro" id="IPR001958">
    <property type="entry name" value="Tet-R_TetA/multi-R_MdtG-like"/>
</dbReference>
<feature type="transmembrane region" description="Helical" evidence="7">
    <location>
        <begin position="20"/>
        <end position="43"/>
    </location>
</feature>
<dbReference type="Proteomes" id="UP001165090">
    <property type="component" value="Unassembled WGS sequence"/>
</dbReference>
<dbReference type="Pfam" id="PF07690">
    <property type="entry name" value="MFS_1"/>
    <property type="match status" value="1"/>
</dbReference>
<evidence type="ECO:0000256" key="4">
    <source>
        <dbReference type="ARBA" id="ARBA00022989"/>
    </source>
</evidence>
<feature type="compositionally biased region" description="Basic residues" evidence="6">
    <location>
        <begin position="295"/>
        <end position="304"/>
    </location>
</feature>
<evidence type="ECO:0000256" key="5">
    <source>
        <dbReference type="ARBA" id="ARBA00023136"/>
    </source>
</evidence>
<evidence type="ECO:0000256" key="2">
    <source>
        <dbReference type="ARBA" id="ARBA00022448"/>
    </source>
</evidence>
<name>A0ABQ5RMY7_9CHLO</name>
<feature type="transmembrane region" description="Helical" evidence="7">
    <location>
        <begin position="155"/>
        <end position="177"/>
    </location>
</feature>
<feature type="transmembrane region" description="Helical" evidence="7">
    <location>
        <begin position="63"/>
        <end position="86"/>
    </location>
</feature>
<dbReference type="Gene3D" id="1.20.1250.20">
    <property type="entry name" value="MFS general substrate transporter like domains"/>
    <property type="match status" value="2"/>
</dbReference>
<evidence type="ECO:0000256" key="3">
    <source>
        <dbReference type="ARBA" id="ARBA00022692"/>
    </source>
</evidence>